<dbReference type="InterPro" id="IPR008672">
    <property type="entry name" value="Mad1"/>
</dbReference>
<dbReference type="Gene3D" id="6.10.250.90">
    <property type="match status" value="1"/>
</dbReference>
<comment type="similarity">
    <text evidence="2">Belongs to the MAD1 family.</text>
</comment>
<organism evidence="9 10">
    <name type="scientific">Fistulifera solaris</name>
    <name type="common">Oleaginous diatom</name>
    <dbReference type="NCBI Taxonomy" id="1519565"/>
    <lineage>
        <taxon>Eukaryota</taxon>
        <taxon>Sar</taxon>
        <taxon>Stramenopiles</taxon>
        <taxon>Ochrophyta</taxon>
        <taxon>Bacillariophyta</taxon>
        <taxon>Bacillariophyceae</taxon>
        <taxon>Bacillariophycidae</taxon>
        <taxon>Naviculales</taxon>
        <taxon>Naviculaceae</taxon>
        <taxon>Fistulifera</taxon>
    </lineage>
</organism>
<evidence type="ECO:0000256" key="6">
    <source>
        <dbReference type="ARBA" id="ARBA00023306"/>
    </source>
</evidence>
<dbReference type="GO" id="GO:0000776">
    <property type="term" value="C:kinetochore"/>
    <property type="evidence" value="ECO:0007669"/>
    <property type="project" value="TreeGrafter"/>
</dbReference>
<feature type="compositionally biased region" description="Low complexity" evidence="8">
    <location>
        <begin position="1"/>
        <end position="13"/>
    </location>
</feature>
<dbReference type="OrthoDB" id="331602at2759"/>
<dbReference type="PANTHER" id="PTHR23168:SF0">
    <property type="entry name" value="MITOTIC SPINDLE ASSEMBLY CHECKPOINT PROTEIN MAD1"/>
    <property type="match status" value="1"/>
</dbReference>
<comment type="subcellular location">
    <subcellularLocation>
        <location evidence="1">Nucleus</location>
    </subcellularLocation>
</comment>
<reference evidence="9 10" key="1">
    <citation type="journal article" date="2015" name="Plant Cell">
        <title>Oil accumulation by the oleaginous diatom Fistulifera solaris as revealed by the genome and transcriptome.</title>
        <authorList>
            <person name="Tanaka T."/>
            <person name="Maeda Y."/>
            <person name="Veluchamy A."/>
            <person name="Tanaka M."/>
            <person name="Abida H."/>
            <person name="Marechal E."/>
            <person name="Bowler C."/>
            <person name="Muto M."/>
            <person name="Sunaga Y."/>
            <person name="Tanaka M."/>
            <person name="Yoshino T."/>
            <person name="Taniguchi T."/>
            <person name="Fukuda Y."/>
            <person name="Nemoto M."/>
            <person name="Matsumoto M."/>
            <person name="Wong P.S."/>
            <person name="Aburatani S."/>
            <person name="Fujibuchi W."/>
        </authorList>
    </citation>
    <scope>NUCLEOTIDE SEQUENCE [LARGE SCALE GENOMIC DNA]</scope>
    <source>
        <strain evidence="9 10">JPCC DA0580</strain>
    </source>
</reference>
<keyword evidence="6" id="KW-0131">Cell cycle</keyword>
<proteinExistence type="inferred from homology"/>
<dbReference type="EMBL" id="BDSP01000050">
    <property type="protein sequence ID" value="GAX12252.1"/>
    <property type="molecule type" value="Genomic_DNA"/>
</dbReference>
<evidence type="ECO:0000256" key="2">
    <source>
        <dbReference type="ARBA" id="ARBA00008029"/>
    </source>
</evidence>
<keyword evidence="10" id="KW-1185">Reference proteome</keyword>
<feature type="coiled-coil region" evidence="7">
    <location>
        <begin position="146"/>
        <end position="242"/>
    </location>
</feature>
<evidence type="ECO:0000256" key="3">
    <source>
        <dbReference type="ARBA" id="ARBA00022618"/>
    </source>
</evidence>
<gene>
    <name evidence="9" type="ORF">FisN_1Hh183</name>
</gene>
<dbReference type="GO" id="GO:0051301">
    <property type="term" value="P:cell division"/>
    <property type="evidence" value="ECO:0007669"/>
    <property type="project" value="UniProtKB-KW"/>
</dbReference>
<sequence>MSSEDLSHLPSSSKRQRTTSLLTMHRPITNVPALLLEQQLESLQAELDHERSLRILDQRRAQQQKELLEQQVEFAVKEATNAKQLINDFRTESQNTLQKMKDARDMAYEEVRKLQVELIYAREEAESGDDEDHTWKSEYNSLKQKLQFQAEYEQKLLEQIKDLENEVKKLSEELLRTKSPDSQQMNLSPSQDAPSDLLKELQRVRIELAETERSHRQLQRSLQAAEQRNKTLVDEREVAQRGAERLPKVLAELDKLRTDHEDSLATQTAWKTFGEELFEKLKATGMYNMFIKTSNQLLPPEVSTVLRILESVQQKSEKTTQENNKLCEKLRALESAMKSTETQSFQSLNKQLEWSKETSKLEQKLVISEQEVALLKKKNSIYQGEIESLRDLIRTFDDLPLAPHGSAASDNAKDASALKTMQLSLDTKAQEIAVLEKEREELRAQLESTKLASTESKEELERVKAKFVKLRDALQDERAKVEQAEARVIEAEALAGKGSFDPNRTRVLHLKETPLVQSLKEEIQVLRRQLEVKSASSSKLAPDPDKLNQRLKQNFKEQIALFREGVYLMTGFKVDMLPGTERPTFRVRSMFAEREEDHLMLKWPKGGETIKSLDILGTELANLLAASPSYEYMTKFHSLPAFLASVQLSLFEKQTMMM</sequence>
<dbReference type="GO" id="GO:0051315">
    <property type="term" value="P:attachment of mitotic spindle microtubules to kinetochore"/>
    <property type="evidence" value="ECO:0007669"/>
    <property type="project" value="TreeGrafter"/>
</dbReference>
<keyword evidence="5" id="KW-0539">Nucleus</keyword>
<evidence type="ECO:0000313" key="10">
    <source>
        <dbReference type="Proteomes" id="UP000198406"/>
    </source>
</evidence>
<dbReference type="Pfam" id="PF05557">
    <property type="entry name" value="MAD"/>
    <property type="match status" value="1"/>
</dbReference>
<keyword evidence="3" id="KW-0132">Cell division</keyword>
<evidence type="ECO:0000256" key="7">
    <source>
        <dbReference type="SAM" id="Coils"/>
    </source>
</evidence>
<dbReference type="SUPFAM" id="SSF75704">
    <property type="entry name" value="Mitotic arrest deficient-like 1, Mad1"/>
    <property type="match status" value="1"/>
</dbReference>
<dbReference type="PANTHER" id="PTHR23168">
    <property type="entry name" value="MITOTIC SPINDLE ASSEMBLY CHECKPOINT PROTEIN MAD1 MITOTIC ARREST DEFICIENT-LIKE PROTEIN 1"/>
    <property type="match status" value="1"/>
</dbReference>
<dbReference type="Gene3D" id="3.30.457.60">
    <property type="match status" value="1"/>
</dbReference>
<keyword evidence="4" id="KW-0498">Mitosis</keyword>
<evidence type="ECO:0000256" key="5">
    <source>
        <dbReference type="ARBA" id="ARBA00023242"/>
    </source>
</evidence>
<dbReference type="AlphaFoldDB" id="A0A1Z5JEC9"/>
<feature type="coiled-coil region" evidence="7">
    <location>
        <begin position="309"/>
        <end position="378"/>
    </location>
</feature>
<comment type="caution">
    <text evidence="9">The sequence shown here is derived from an EMBL/GenBank/DDBJ whole genome shotgun (WGS) entry which is preliminary data.</text>
</comment>
<dbReference type="GO" id="GO:0007094">
    <property type="term" value="P:mitotic spindle assembly checkpoint signaling"/>
    <property type="evidence" value="ECO:0007669"/>
    <property type="project" value="InterPro"/>
</dbReference>
<evidence type="ECO:0000256" key="1">
    <source>
        <dbReference type="ARBA" id="ARBA00004123"/>
    </source>
</evidence>
<keyword evidence="7" id="KW-0175">Coiled coil</keyword>
<dbReference type="GO" id="GO:0072686">
    <property type="term" value="C:mitotic spindle"/>
    <property type="evidence" value="ECO:0007669"/>
    <property type="project" value="TreeGrafter"/>
</dbReference>
<evidence type="ECO:0000256" key="4">
    <source>
        <dbReference type="ARBA" id="ARBA00022776"/>
    </source>
</evidence>
<feature type="coiled-coil region" evidence="7">
    <location>
        <begin position="33"/>
        <end position="117"/>
    </location>
</feature>
<evidence type="ECO:0000256" key="8">
    <source>
        <dbReference type="SAM" id="MobiDB-lite"/>
    </source>
</evidence>
<feature type="coiled-coil region" evidence="7">
    <location>
        <begin position="418"/>
        <end position="536"/>
    </location>
</feature>
<dbReference type="InParanoid" id="A0A1Z5JEC9"/>
<protein>
    <submittedName>
        <fullName evidence="9">Mitotic spindle assembly checkpoint protein MAD1</fullName>
    </submittedName>
</protein>
<dbReference type="GO" id="GO:0005635">
    <property type="term" value="C:nuclear envelope"/>
    <property type="evidence" value="ECO:0007669"/>
    <property type="project" value="TreeGrafter"/>
</dbReference>
<evidence type="ECO:0000313" key="9">
    <source>
        <dbReference type="EMBL" id="GAX12252.1"/>
    </source>
</evidence>
<accession>A0A1Z5JEC9</accession>
<dbReference type="Proteomes" id="UP000198406">
    <property type="component" value="Unassembled WGS sequence"/>
</dbReference>
<feature type="region of interest" description="Disordered" evidence="8">
    <location>
        <begin position="1"/>
        <end position="20"/>
    </location>
</feature>
<name>A0A1Z5JEC9_FISSO</name>